<feature type="chain" id="PRO_5040478000" description="Lipoprotein" evidence="1">
    <location>
        <begin position="30"/>
        <end position="182"/>
    </location>
</feature>
<dbReference type="Proteomes" id="UP000675121">
    <property type="component" value="Unassembled WGS sequence"/>
</dbReference>
<sequence length="182" mass="20100">MEKNWTAAFRTRIASLFIVLLASACSVQPYNEPATEDRAHLRLAVQNTSSDLVEAVVVPNGTCLNPHVSKYQSIAILGGPHPRQGKQGVRVGMPDGDAYADRQLAEIYIPSGQKISLDFIANGGNWHCHTPFSFIPEGANDYEAIFTLQARQCRVRLSRITRIAASSYGWEPVHAQQLHICQ</sequence>
<evidence type="ECO:0008006" key="4">
    <source>
        <dbReference type="Google" id="ProtNLM"/>
    </source>
</evidence>
<dbReference type="AlphaFoldDB" id="A0A9N8R2C2"/>
<keyword evidence="1" id="KW-0732">Signal</keyword>
<keyword evidence="3" id="KW-1185">Reference proteome</keyword>
<evidence type="ECO:0000256" key="1">
    <source>
        <dbReference type="SAM" id="SignalP"/>
    </source>
</evidence>
<reference evidence="2" key="1">
    <citation type="submission" date="2021-02" db="EMBL/GenBank/DDBJ databases">
        <authorList>
            <person name="Vanwijnsberghe S."/>
        </authorList>
    </citation>
    <scope>NUCLEOTIDE SEQUENCE</scope>
    <source>
        <strain evidence="2">R-70211</strain>
    </source>
</reference>
<evidence type="ECO:0000313" key="3">
    <source>
        <dbReference type="Proteomes" id="UP000675121"/>
    </source>
</evidence>
<accession>A0A9N8R2C2</accession>
<proteinExistence type="predicted"/>
<dbReference type="PROSITE" id="PS51257">
    <property type="entry name" value="PROKAR_LIPOPROTEIN"/>
    <property type="match status" value="1"/>
</dbReference>
<comment type="caution">
    <text evidence="2">The sequence shown here is derived from an EMBL/GenBank/DDBJ whole genome shotgun (WGS) entry which is preliminary data.</text>
</comment>
<dbReference type="RefSeq" id="WP_201139397.1">
    <property type="nucleotide sequence ID" value="NZ_CAJNAS010000016.1"/>
</dbReference>
<feature type="signal peptide" evidence="1">
    <location>
        <begin position="1"/>
        <end position="29"/>
    </location>
</feature>
<dbReference type="EMBL" id="CAJNAS010000016">
    <property type="protein sequence ID" value="CAE6935037.1"/>
    <property type="molecule type" value="Genomic_DNA"/>
</dbReference>
<gene>
    <name evidence="2" type="ORF">R70211_05339</name>
</gene>
<evidence type="ECO:0000313" key="2">
    <source>
        <dbReference type="EMBL" id="CAE6935037.1"/>
    </source>
</evidence>
<name>A0A9N8R2C2_9BURK</name>
<protein>
    <recommendedName>
        <fullName evidence="4">Lipoprotein</fullName>
    </recommendedName>
</protein>
<organism evidence="2 3">
    <name type="scientific">Paraburkholderia domus</name>
    <dbReference type="NCBI Taxonomy" id="2793075"/>
    <lineage>
        <taxon>Bacteria</taxon>
        <taxon>Pseudomonadati</taxon>
        <taxon>Pseudomonadota</taxon>
        <taxon>Betaproteobacteria</taxon>
        <taxon>Burkholderiales</taxon>
        <taxon>Burkholderiaceae</taxon>
        <taxon>Paraburkholderia</taxon>
    </lineage>
</organism>